<dbReference type="Proteomes" id="UP001472677">
    <property type="component" value="Unassembled WGS sequence"/>
</dbReference>
<feature type="region of interest" description="Disordered" evidence="2">
    <location>
        <begin position="187"/>
        <end position="208"/>
    </location>
</feature>
<dbReference type="InterPro" id="IPR001878">
    <property type="entry name" value="Znf_CCHC"/>
</dbReference>
<keyword evidence="1" id="KW-0479">Metal-binding</keyword>
<dbReference type="EMBL" id="JBBPBM010000099">
    <property type="protein sequence ID" value="KAK8508527.1"/>
    <property type="molecule type" value="Genomic_DNA"/>
</dbReference>
<feature type="region of interest" description="Disordered" evidence="2">
    <location>
        <begin position="244"/>
        <end position="265"/>
    </location>
</feature>
<evidence type="ECO:0000313" key="5">
    <source>
        <dbReference type="Proteomes" id="UP001472677"/>
    </source>
</evidence>
<name>A0ABR2BNJ9_9ROSI</name>
<evidence type="ECO:0000256" key="1">
    <source>
        <dbReference type="PROSITE-ProRule" id="PRU00047"/>
    </source>
</evidence>
<proteinExistence type="predicted"/>
<organism evidence="4 5">
    <name type="scientific">Hibiscus sabdariffa</name>
    <name type="common">roselle</name>
    <dbReference type="NCBI Taxonomy" id="183260"/>
    <lineage>
        <taxon>Eukaryota</taxon>
        <taxon>Viridiplantae</taxon>
        <taxon>Streptophyta</taxon>
        <taxon>Embryophyta</taxon>
        <taxon>Tracheophyta</taxon>
        <taxon>Spermatophyta</taxon>
        <taxon>Magnoliopsida</taxon>
        <taxon>eudicotyledons</taxon>
        <taxon>Gunneridae</taxon>
        <taxon>Pentapetalae</taxon>
        <taxon>rosids</taxon>
        <taxon>malvids</taxon>
        <taxon>Malvales</taxon>
        <taxon>Malvaceae</taxon>
        <taxon>Malvoideae</taxon>
        <taxon>Hibiscus</taxon>
    </lineage>
</organism>
<evidence type="ECO:0000259" key="3">
    <source>
        <dbReference type="PROSITE" id="PS50158"/>
    </source>
</evidence>
<keyword evidence="5" id="KW-1185">Reference proteome</keyword>
<evidence type="ECO:0000256" key="2">
    <source>
        <dbReference type="SAM" id="MobiDB-lite"/>
    </source>
</evidence>
<feature type="domain" description="CCHC-type" evidence="3">
    <location>
        <begin position="7"/>
        <end position="20"/>
    </location>
</feature>
<keyword evidence="1" id="KW-0862">Zinc</keyword>
<protein>
    <recommendedName>
        <fullName evidence="3">CCHC-type domain-containing protein</fullName>
    </recommendedName>
</protein>
<gene>
    <name evidence="4" type="ORF">V6N12_044445</name>
</gene>
<sequence length="297" mass="33565">MLKNLECHHCGKKGHINKYCFKLKRENKGGSDKHDQNNKEKSERGVVTREDILVICDDNLVNLACDETSWVIDTGASIHVTSRRDFFAPYTLGKLDNEDFCNTFSDGQWKLTKDSLVMARGKKSSNFHISEKGLDCLAKKNQISGLKNATLKNCAHCLAGNQRRVSFRSRPPHRKSELLELIIDDIDKTDKEDSPNNGDLTDVNPVPLDPSLNPIQDDVHCDVNDDQQDIGDFNSPINDIVTDQQQAPIAPPTVPLRRSSRDRRSSVRYSSNDYVLLIDEGEPECYKEAMECECKDQ</sequence>
<evidence type="ECO:0000313" key="4">
    <source>
        <dbReference type="EMBL" id="KAK8508527.1"/>
    </source>
</evidence>
<accession>A0ABR2BNJ9</accession>
<comment type="caution">
    <text evidence="4">The sequence shown here is derived from an EMBL/GenBank/DDBJ whole genome shotgun (WGS) entry which is preliminary data.</text>
</comment>
<reference evidence="4 5" key="1">
    <citation type="journal article" date="2024" name="G3 (Bethesda)">
        <title>Genome assembly of Hibiscus sabdariffa L. provides insights into metabolisms of medicinal natural products.</title>
        <authorList>
            <person name="Kim T."/>
        </authorList>
    </citation>
    <scope>NUCLEOTIDE SEQUENCE [LARGE SCALE GENOMIC DNA]</scope>
    <source>
        <strain evidence="4">TK-2024</strain>
        <tissue evidence="4">Old leaves</tissue>
    </source>
</reference>
<dbReference type="PROSITE" id="PS50158">
    <property type="entry name" value="ZF_CCHC"/>
    <property type="match status" value="1"/>
</dbReference>
<keyword evidence="1" id="KW-0863">Zinc-finger</keyword>